<evidence type="ECO:0000313" key="2">
    <source>
        <dbReference type="EMBL" id="OPJ83585.1"/>
    </source>
</evidence>
<keyword evidence="1" id="KW-0175">Coiled coil</keyword>
<proteinExistence type="predicted"/>
<evidence type="ECO:0000313" key="3">
    <source>
        <dbReference type="Proteomes" id="UP000190648"/>
    </source>
</evidence>
<dbReference type="EMBL" id="LSYS01003169">
    <property type="protein sequence ID" value="OPJ83585.1"/>
    <property type="molecule type" value="Genomic_DNA"/>
</dbReference>
<keyword evidence="3" id="KW-1185">Reference proteome</keyword>
<reference evidence="2 3" key="1">
    <citation type="submission" date="2016-02" db="EMBL/GenBank/DDBJ databases">
        <title>Band-tailed pigeon sequencing and assembly.</title>
        <authorList>
            <person name="Soares A.E."/>
            <person name="Novak B.J."/>
            <person name="Rice E.S."/>
            <person name="O'Connell B."/>
            <person name="Chang D."/>
            <person name="Weber S."/>
            <person name="Shapiro B."/>
        </authorList>
    </citation>
    <scope>NUCLEOTIDE SEQUENCE [LARGE SCALE GENOMIC DNA]</scope>
    <source>
        <strain evidence="2">BTP2013</strain>
        <tissue evidence="2">Blood</tissue>
    </source>
</reference>
<comment type="caution">
    <text evidence="2">The sequence shown here is derived from an EMBL/GenBank/DDBJ whole genome shotgun (WGS) entry which is preliminary data.</text>
</comment>
<dbReference type="PANTHER" id="PTHR18881:SF3">
    <property type="entry name" value="POLYAMINE-MODULATED FACTOR 1-BINDING PROTEIN 1"/>
    <property type="match status" value="1"/>
</dbReference>
<dbReference type="PANTHER" id="PTHR18881">
    <property type="entry name" value="POLYAMINE-MODULATED FACTOR 1-BINDING PROTEIN 1-RELATED"/>
    <property type="match status" value="1"/>
</dbReference>
<sequence>MGKKKIKSVLEIEKLDKTLQSLNLDVIASQQKHEVELAQLEQQITQLERDFTDARKLYSKKKDQAIRKRDDLLRKSEVDFLQAREGIKGKVAEVEHLDSVVKKLKATQELASQDEKLLLMESSLKATQEQLSEQIAGTVRQEQNSRKSQTELKTLRERIIASEEEISDYKPVKVWRTSR</sequence>
<gene>
    <name evidence="2" type="ORF">AV530_006454</name>
</gene>
<organism evidence="2 3">
    <name type="scientific">Patagioenas fasciata monilis</name>
    <dbReference type="NCBI Taxonomy" id="372326"/>
    <lineage>
        <taxon>Eukaryota</taxon>
        <taxon>Metazoa</taxon>
        <taxon>Chordata</taxon>
        <taxon>Craniata</taxon>
        <taxon>Vertebrata</taxon>
        <taxon>Euteleostomi</taxon>
        <taxon>Archelosauria</taxon>
        <taxon>Archosauria</taxon>
        <taxon>Dinosauria</taxon>
        <taxon>Saurischia</taxon>
        <taxon>Theropoda</taxon>
        <taxon>Coelurosauria</taxon>
        <taxon>Aves</taxon>
        <taxon>Neognathae</taxon>
        <taxon>Neoaves</taxon>
        <taxon>Columbimorphae</taxon>
        <taxon>Columbiformes</taxon>
        <taxon>Columbidae</taxon>
        <taxon>Patagioenas</taxon>
    </lineage>
</organism>
<dbReference type="GO" id="GO:0007283">
    <property type="term" value="P:spermatogenesis"/>
    <property type="evidence" value="ECO:0007669"/>
    <property type="project" value="TreeGrafter"/>
</dbReference>
<dbReference type="OrthoDB" id="6350415at2759"/>
<dbReference type="AlphaFoldDB" id="A0A1V4KGR1"/>
<accession>A0A1V4KGR1</accession>
<evidence type="ECO:0000256" key="1">
    <source>
        <dbReference type="SAM" id="Coils"/>
    </source>
</evidence>
<name>A0A1V4KGR1_PATFA</name>
<feature type="coiled-coil region" evidence="1">
    <location>
        <begin position="12"/>
        <end position="57"/>
    </location>
</feature>
<dbReference type="STRING" id="372326.A0A1V4KGR1"/>
<dbReference type="Proteomes" id="UP000190648">
    <property type="component" value="Unassembled WGS sequence"/>
</dbReference>
<dbReference type="InterPro" id="IPR037391">
    <property type="entry name" value="PMF1-bd"/>
</dbReference>
<protein>
    <submittedName>
        <fullName evidence="2">Uncharacterized protein</fullName>
    </submittedName>
</protein>